<evidence type="ECO:0000313" key="6">
    <source>
        <dbReference type="Proteomes" id="UP000559404"/>
    </source>
</evidence>
<dbReference type="InterPro" id="IPR032687">
    <property type="entry name" value="AraC-type_N"/>
</dbReference>
<keyword evidence="1" id="KW-0805">Transcription regulation</keyword>
<dbReference type="GO" id="GO:0003700">
    <property type="term" value="F:DNA-binding transcription factor activity"/>
    <property type="evidence" value="ECO:0007669"/>
    <property type="project" value="InterPro"/>
</dbReference>
<dbReference type="SMART" id="SM00342">
    <property type="entry name" value="HTH_ARAC"/>
    <property type="match status" value="1"/>
</dbReference>
<keyword evidence="6" id="KW-1185">Reference proteome</keyword>
<comment type="caution">
    <text evidence="5">The sequence shown here is derived from an EMBL/GenBank/DDBJ whole genome shotgun (WGS) entry which is preliminary data.</text>
</comment>
<sequence length="346" mass="39612">MIAITDPVSPTTVSRHLIEDWLEALRRCCSTAQMRALLQGSGLEDIPTHADTRVTLDQIVLLYQIAAVESGDEMMGLWSRPIRARALQHLLTTVREADTLPSALFRFSTFWNLLLDDFRFELTQDTDRIALSLMPMGEQPVQRFGHLLILKLAHGLMSWLAGYEVPVRTIRFAFAQPDFAEDYAVIFPARVDFDAPYSEISFDRAALGPPLARSKSELVEFVTRAPRDWIFTRYREHAQSLRVREFLYRSDWEDCRLADAAALFGMTPRTLMRRLDRENTSFQAIKDSLRRDIAMRELLNAEKSVEQVAEDLGFSSSANFHKAFRRWTGESPGVFRRTKSRCSVSG</sequence>
<feature type="domain" description="HTH araC/xylS-type" evidence="4">
    <location>
        <begin position="241"/>
        <end position="338"/>
    </location>
</feature>
<keyword evidence="2" id="KW-0238">DNA-binding</keyword>
<dbReference type="InterPro" id="IPR018060">
    <property type="entry name" value="HTH_AraC"/>
</dbReference>
<dbReference type="Proteomes" id="UP000559404">
    <property type="component" value="Unassembled WGS sequence"/>
</dbReference>
<reference evidence="5 6" key="2">
    <citation type="submission" date="2020-08" db="EMBL/GenBank/DDBJ databases">
        <title>Stappia taiwanensis sp. nov., isolated from a coastal thermal spring.</title>
        <authorList>
            <person name="Kampfer P."/>
        </authorList>
    </citation>
    <scope>NUCLEOTIDE SEQUENCE [LARGE SCALE GENOMIC DNA]</scope>
    <source>
        <strain evidence="5 6">DSM 23284</strain>
    </source>
</reference>
<evidence type="ECO:0000259" key="4">
    <source>
        <dbReference type="PROSITE" id="PS01124"/>
    </source>
</evidence>
<dbReference type="SUPFAM" id="SSF46689">
    <property type="entry name" value="Homeodomain-like"/>
    <property type="match status" value="1"/>
</dbReference>
<accession>A0A838XKH9</accession>
<evidence type="ECO:0000256" key="2">
    <source>
        <dbReference type="ARBA" id="ARBA00023125"/>
    </source>
</evidence>
<evidence type="ECO:0000256" key="3">
    <source>
        <dbReference type="ARBA" id="ARBA00023163"/>
    </source>
</evidence>
<evidence type="ECO:0000256" key="1">
    <source>
        <dbReference type="ARBA" id="ARBA00023015"/>
    </source>
</evidence>
<dbReference type="AlphaFoldDB" id="A0A838XKH9"/>
<gene>
    <name evidence="5" type="ORF">H1W37_01730</name>
</gene>
<name>A0A838XKH9_9HYPH</name>
<dbReference type="EMBL" id="JACEON010000001">
    <property type="protein sequence ID" value="MBA4610357.1"/>
    <property type="molecule type" value="Genomic_DNA"/>
</dbReference>
<dbReference type="InterPro" id="IPR020449">
    <property type="entry name" value="Tscrpt_reg_AraC-type_HTH"/>
</dbReference>
<organism evidence="5 6">
    <name type="scientific">Stappia taiwanensis</name>
    <dbReference type="NCBI Taxonomy" id="992267"/>
    <lineage>
        <taxon>Bacteria</taxon>
        <taxon>Pseudomonadati</taxon>
        <taxon>Pseudomonadota</taxon>
        <taxon>Alphaproteobacteria</taxon>
        <taxon>Hyphomicrobiales</taxon>
        <taxon>Stappiaceae</taxon>
        <taxon>Stappia</taxon>
    </lineage>
</organism>
<dbReference type="GO" id="GO:0000976">
    <property type="term" value="F:transcription cis-regulatory region binding"/>
    <property type="evidence" value="ECO:0007669"/>
    <property type="project" value="TreeGrafter"/>
</dbReference>
<proteinExistence type="predicted"/>
<dbReference type="PANTHER" id="PTHR47894:SF1">
    <property type="entry name" value="HTH-TYPE TRANSCRIPTIONAL REGULATOR VQSM"/>
    <property type="match status" value="1"/>
</dbReference>
<dbReference type="Pfam" id="PF12625">
    <property type="entry name" value="Arabinose_bd"/>
    <property type="match status" value="1"/>
</dbReference>
<dbReference type="PANTHER" id="PTHR47894">
    <property type="entry name" value="HTH-TYPE TRANSCRIPTIONAL REGULATOR GADX"/>
    <property type="match status" value="1"/>
</dbReference>
<dbReference type="Pfam" id="PF12833">
    <property type="entry name" value="HTH_18"/>
    <property type="match status" value="1"/>
</dbReference>
<dbReference type="GO" id="GO:0005829">
    <property type="term" value="C:cytosol"/>
    <property type="evidence" value="ECO:0007669"/>
    <property type="project" value="TreeGrafter"/>
</dbReference>
<protein>
    <submittedName>
        <fullName evidence="5">AraC family transcriptional regulator ligand-binding domain-containing protein</fullName>
    </submittedName>
</protein>
<reference evidence="5 6" key="1">
    <citation type="submission" date="2020-07" db="EMBL/GenBank/DDBJ databases">
        <authorList>
            <person name="Li M."/>
        </authorList>
    </citation>
    <scope>NUCLEOTIDE SEQUENCE [LARGE SCALE GENOMIC DNA]</scope>
    <source>
        <strain evidence="5 6">DSM 23284</strain>
    </source>
</reference>
<dbReference type="InterPro" id="IPR009057">
    <property type="entry name" value="Homeodomain-like_sf"/>
</dbReference>
<dbReference type="RefSeq" id="WP_181758533.1">
    <property type="nucleotide sequence ID" value="NZ_BMCR01000001.1"/>
</dbReference>
<keyword evidence="3" id="KW-0804">Transcription</keyword>
<dbReference type="PRINTS" id="PR00032">
    <property type="entry name" value="HTHARAC"/>
</dbReference>
<dbReference type="Gene3D" id="1.10.10.60">
    <property type="entry name" value="Homeodomain-like"/>
    <property type="match status" value="1"/>
</dbReference>
<dbReference type="PROSITE" id="PS01124">
    <property type="entry name" value="HTH_ARAC_FAMILY_2"/>
    <property type="match status" value="1"/>
</dbReference>
<evidence type="ECO:0000313" key="5">
    <source>
        <dbReference type="EMBL" id="MBA4610357.1"/>
    </source>
</evidence>